<name>A0A7I7WEB1_MYCGU</name>
<dbReference type="PANTHER" id="PTHR43335">
    <property type="entry name" value="ABC TRANSPORTER, ATP-BINDING PROTEIN"/>
    <property type="match status" value="1"/>
</dbReference>
<dbReference type="RefSeq" id="WP_163684234.1">
    <property type="nucleotide sequence ID" value="NZ_AP022608.1"/>
</dbReference>
<dbReference type="Gene3D" id="3.40.50.300">
    <property type="entry name" value="P-loop containing nucleotide triphosphate hydrolases"/>
    <property type="match status" value="1"/>
</dbReference>
<dbReference type="PROSITE" id="PS50893">
    <property type="entry name" value="ABC_TRANSPORTER_2"/>
    <property type="match status" value="1"/>
</dbReference>
<dbReference type="InterPro" id="IPR003439">
    <property type="entry name" value="ABC_transporter-like_ATP-bd"/>
</dbReference>
<dbReference type="SUPFAM" id="SSF52540">
    <property type="entry name" value="P-loop containing nucleoside triphosphate hydrolases"/>
    <property type="match status" value="1"/>
</dbReference>
<keyword evidence="3" id="KW-0547">Nucleotide-binding</keyword>
<evidence type="ECO:0000259" key="5">
    <source>
        <dbReference type="PROSITE" id="PS50893"/>
    </source>
</evidence>
<feature type="domain" description="ABC transporter" evidence="5">
    <location>
        <begin position="3"/>
        <end position="232"/>
    </location>
</feature>
<evidence type="ECO:0000256" key="3">
    <source>
        <dbReference type="ARBA" id="ARBA00022741"/>
    </source>
</evidence>
<dbReference type="Pfam" id="PF00005">
    <property type="entry name" value="ABC_tran"/>
    <property type="match status" value="1"/>
</dbReference>
<evidence type="ECO:0000256" key="4">
    <source>
        <dbReference type="ARBA" id="ARBA00022840"/>
    </source>
</evidence>
<proteinExistence type="inferred from homology"/>
<evidence type="ECO:0000256" key="2">
    <source>
        <dbReference type="ARBA" id="ARBA00022448"/>
    </source>
</evidence>
<protein>
    <submittedName>
        <fullName evidence="6">Multidrug ABC transporter ATP-binding protein</fullName>
    </submittedName>
</protein>
<dbReference type="GO" id="GO:0005524">
    <property type="term" value="F:ATP binding"/>
    <property type="evidence" value="ECO:0007669"/>
    <property type="project" value="UniProtKB-KW"/>
</dbReference>
<dbReference type="GO" id="GO:0016887">
    <property type="term" value="F:ATP hydrolysis activity"/>
    <property type="evidence" value="ECO:0007669"/>
    <property type="project" value="InterPro"/>
</dbReference>
<keyword evidence="2" id="KW-0813">Transport</keyword>
<dbReference type="KEGG" id="mgad:MGAD_02310"/>
<dbReference type="InterPro" id="IPR027417">
    <property type="entry name" value="P-loop_NTPase"/>
</dbReference>
<organism evidence="6 7">
    <name type="scientific">Mycolicibacterium gadium</name>
    <name type="common">Mycobacterium gadium</name>
    <dbReference type="NCBI Taxonomy" id="1794"/>
    <lineage>
        <taxon>Bacteria</taxon>
        <taxon>Bacillati</taxon>
        <taxon>Actinomycetota</taxon>
        <taxon>Actinomycetes</taxon>
        <taxon>Mycobacteriales</taxon>
        <taxon>Mycobacteriaceae</taxon>
        <taxon>Mycolicibacterium</taxon>
    </lineage>
</organism>
<evidence type="ECO:0000256" key="1">
    <source>
        <dbReference type="ARBA" id="ARBA00005417"/>
    </source>
</evidence>
<dbReference type="Proteomes" id="UP000466187">
    <property type="component" value="Chromosome"/>
</dbReference>
<gene>
    <name evidence="6" type="ORF">MGAD_02310</name>
</gene>
<evidence type="ECO:0000313" key="6">
    <source>
        <dbReference type="EMBL" id="BBZ15896.1"/>
    </source>
</evidence>
<sequence length="308" mass="33288">MTIVARRLSRRFGERDAVEGLTFEADRGEVLGLLGPNGAGKTTTMRMLVTTLTPSAGTAQVAGFDVRTSPLRARGRVGYLPEEVPLPREARVCELVRFVADAHGLSRTERQATAGDLLARVGLAGSERRLVGTLSRGQRQRLGLALALLPDPPVVIVDEPTAGLDPEQVAAVRALIRELGERKTVLLSSHQLGEVEALCRRVVVMRAGRRVAFETRDELARRLKTLPRVVVRVEALDRDRLMQLARGLDVEATDGGPAGATLVLRADPNVAPAIASAVIEAGGRLLELRVEEPTLEDLFFQLAGGDRR</sequence>
<dbReference type="PANTHER" id="PTHR43335:SF4">
    <property type="entry name" value="ABC TRANSPORTER, ATP-BINDING PROTEIN"/>
    <property type="match status" value="1"/>
</dbReference>
<reference evidence="6 7" key="1">
    <citation type="journal article" date="2019" name="Emerg. Microbes Infect.">
        <title>Comprehensive subspecies identification of 175 nontuberculous mycobacteria species based on 7547 genomic profiles.</title>
        <authorList>
            <person name="Matsumoto Y."/>
            <person name="Kinjo T."/>
            <person name="Motooka D."/>
            <person name="Nabeya D."/>
            <person name="Jung N."/>
            <person name="Uechi K."/>
            <person name="Horii T."/>
            <person name="Iida T."/>
            <person name="Fujita J."/>
            <person name="Nakamura S."/>
        </authorList>
    </citation>
    <scope>NUCLEOTIDE SEQUENCE [LARGE SCALE GENOMIC DNA]</scope>
    <source>
        <strain evidence="6 7">JCM 12688</strain>
    </source>
</reference>
<dbReference type="SMART" id="SM00382">
    <property type="entry name" value="AAA"/>
    <property type="match status" value="1"/>
</dbReference>
<dbReference type="EMBL" id="AP022608">
    <property type="protein sequence ID" value="BBZ15896.1"/>
    <property type="molecule type" value="Genomic_DNA"/>
</dbReference>
<accession>A0A7I7WEB1</accession>
<dbReference type="InterPro" id="IPR003593">
    <property type="entry name" value="AAA+_ATPase"/>
</dbReference>
<evidence type="ECO:0000313" key="7">
    <source>
        <dbReference type="Proteomes" id="UP000466187"/>
    </source>
</evidence>
<comment type="similarity">
    <text evidence="1">Belongs to the ABC transporter superfamily.</text>
</comment>
<dbReference type="AlphaFoldDB" id="A0A7I7WEB1"/>
<keyword evidence="4 6" id="KW-0067">ATP-binding</keyword>
<dbReference type="CDD" id="cd03230">
    <property type="entry name" value="ABC_DR_subfamily_A"/>
    <property type="match status" value="1"/>
</dbReference>